<dbReference type="InParanoid" id="A0A6J0C071"/>
<feature type="region of interest" description="Disordered" evidence="1">
    <location>
        <begin position="669"/>
        <end position="688"/>
    </location>
</feature>
<feature type="compositionally biased region" description="Polar residues" evidence="1">
    <location>
        <begin position="15"/>
        <end position="26"/>
    </location>
</feature>
<protein>
    <submittedName>
        <fullName evidence="3">Uncharacterized protein LOC107224925 isoform X1</fullName>
    </submittedName>
</protein>
<feature type="compositionally biased region" description="Basic and acidic residues" evidence="1">
    <location>
        <begin position="944"/>
        <end position="953"/>
    </location>
</feature>
<feature type="compositionally biased region" description="Basic and acidic residues" evidence="1">
    <location>
        <begin position="890"/>
        <end position="906"/>
    </location>
</feature>
<feature type="region of interest" description="Disordered" evidence="1">
    <location>
        <begin position="787"/>
        <end position="813"/>
    </location>
</feature>
<feature type="region of interest" description="Disordered" evidence="1">
    <location>
        <begin position="174"/>
        <end position="228"/>
    </location>
</feature>
<feature type="compositionally biased region" description="Basic residues" evidence="1">
    <location>
        <begin position="1141"/>
        <end position="1150"/>
    </location>
</feature>
<feature type="region of interest" description="Disordered" evidence="1">
    <location>
        <begin position="890"/>
        <end position="1048"/>
    </location>
</feature>
<feature type="compositionally biased region" description="Basic and acidic residues" evidence="1">
    <location>
        <begin position="1155"/>
        <end position="1166"/>
    </location>
</feature>
<feature type="compositionally biased region" description="Polar residues" evidence="1">
    <location>
        <begin position="144"/>
        <end position="154"/>
    </location>
</feature>
<feature type="compositionally biased region" description="Polar residues" evidence="1">
    <location>
        <begin position="1287"/>
        <end position="1304"/>
    </location>
</feature>
<feature type="compositionally biased region" description="Polar residues" evidence="1">
    <location>
        <begin position="787"/>
        <end position="796"/>
    </location>
</feature>
<name>A0A6J0C071_NEOLC</name>
<dbReference type="OrthoDB" id="5822793at2759"/>
<accession>A0A6J0C071</accession>
<feature type="compositionally biased region" description="Polar residues" evidence="1">
    <location>
        <begin position="804"/>
        <end position="813"/>
    </location>
</feature>
<feature type="region of interest" description="Disordered" evidence="1">
    <location>
        <begin position="1124"/>
        <end position="1217"/>
    </location>
</feature>
<organism evidence="3">
    <name type="scientific">Neodiprion lecontei</name>
    <name type="common">Redheaded pine sawfly</name>
    <dbReference type="NCBI Taxonomy" id="441921"/>
    <lineage>
        <taxon>Eukaryota</taxon>
        <taxon>Metazoa</taxon>
        <taxon>Ecdysozoa</taxon>
        <taxon>Arthropoda</taxon>
        <taxon>Hexapoda</taxon>
        <taxon>Insecta</taxon>
        <taxon>Pterygota</taxon>
        <taxon>Neoptera</taxon>
        <taxon>Endopterygota</taxon>
        <taxon>Hymenoptera</taxon>
        <taxon>Tenthredinoidea</taxon>
        <taxon>Diprionidae</taxon>
        <taxon>Diprioninae</taxon>
        <taxon>Neodiprion</taxon>
    </lineage>
</organism>
<keyword evidence="2" id="KW-1185">Reference proteome</keyword>
<feature type="compositionally biased region" description="Polar residues" evidence="1">
    <location>
        <begin position="1092"/>
        <end position="1104"/>
    </location>
</feature>
<reference evidence="3" key="1">
    <citation type="submission" date="2025-08" db="UniProtKB">
        <authorList>
            <consortium name="RefSeq"/>
        </authorList>
    </citation>
    <scope>IDENTIFICATION</scope>
    <source>
        <tissue evidence="3">Thorax and Abdomen</tissue>
    </source>
</reference>
<feature type="compositionally biased region" description="Low complexity" evidence="1">
    <location>
        <begin position="521"/>
        <end position="536"/>
    </location>
</feature>
<feature type="region of interest" description="Disordered" evidence="1">
    <location>
        <begin position="1"/>
        <end position="159"/>
    </location>
</feature>
<feature type="region of interest" description="Disordered" evidence="1">
    <location>
        <begin position="1076"/>
        <end position="1104"/>
    </location>
</feature>
<feature type="region of interest" description="Disordered" evidence="1">
    <location>
        <begin position="854"/>
        <end position="876"/>
    </location>
</feature>
<dbReference type="RefSeq" id="XP_015520666.2">
    <property type="nucleotide sequence ID" value="XM_015665180.2"/>
</dbReference>
<feature type="compositionally biased region" description="Polar residues" evidence="1">
    <location>
        <begin position="678"/>
        <end position="688"/>
    </location>
</feature>
<dbReference type="Proteomes" id="UP000829291">
    <property type="component" value="Chromosome 7"/>
</dbReference>
<evidence type="ECO:0000313" key="3">
    <source>
        <dbReference type="RefSeq" id="XP_015520666.2"/>
    </source>
</evidence>
<feature type="compositionally biased region" description="Polar residues" evidence="1">
    <location>
        <begin position="917"/>
        <end position="926"/>
    </location>
</feature>
<feature type="region of interest" description="Disordered" evidence="1">
    <location>
        <begin position="1229"/>
        <end position="1304"/>
    </location>
</feature>
<feature type="compositionally biased region" description="Polar residues" evidence="1">
    <location>
        <begin position="36"/>
        <end position="49"/>
    </location>
</feature>
<feature type="region of interest" description="Disordered" evidence="1">
    <location>
        <begin position="517"/>
        <end position="605"/>
    </location>
</feature>
<gene>
    <name evidence="3" type="primary">LOC107224925</name>
</gene>
<proteinExistence type="predicted"/>
<dbReference type="KEGG" id="nlo:107224925"/>
<feature type="compositionally biased region" description="Polar residues" evidence="1">
    <location>
        <begin position="592"/>
        <end position="602"/>
    </location>
</feature>
<evidence type="ECO:0000256" key="1">
    <source>
        <dbReference type="SAM" id="MobiDB-lite"/>
    </source>
</evidence>
<feature type="compositionally biased region" description="Basic and acidic residues" evidence="1">
    <location>
        <begin position="127"/>
        <end position="138"/>
    </location>
</feature>
<evidence type="ECO:0000313" key="2">
    <source>
        <dbReference type="Proteomes" id="UP000829291"/>
    </source>
</evidence>
<feature type="compositionally biased region" description="Basic and acidic residues" evidence="1">
    <location>
        <begin position="1025"/>
        <end position="1045"/>
    </location>
</feature>
<dbReference type="GeneID" id="107224925"/>
<sequence length="1332" mass="147928">MTMEVVEKSKRENDSSPVSTAASITWNEEEEEKSAGVSNSEKSETPNTDSPRDDNAQVFAEANDPAICRPSPSRSDTPEEDVEDEKGVPLSGPEDRAVADNAEDSTTPRKDDESPASEEPSGNVEKLTAKNETGDSREVISGPVTPQQPLTFTINFGDDKEVDTARYRNLFERYNARHKRNSSTSKVEVKSKKAPEAPVLTKQKTPSAHSEGYFSSDPEDDTRRKADQLSRKLKQLGLKSVSKVPAVPEKYDAGIMSRSYSEQSTRESEILIAHEKVRSTRDNRRANRADMSLDLHHPANNIYDGQKRRVTAHNSSLHQNGKNRDREPEFVKTDMVRPSMRDTEMRYERNFTSVNNSTGLRHREERDNGFQRFADLDEKLSSESSGSDRFFNYENANMDEREIRGCGRRSHMDNVNGQTNLDALEVSNFDEGSDGAVSEAGTYTIHKDYTDEEKARMDIDRVFGVGVLTEEESSEAYVHSFKMSISRDNNWISEWATQVAEHNLLPSAIGGMDVISKGLVSPQSPQSPSKIPSPIHSRSRRLSRGRQDQSDSSLETESYLRAKPTAAASPSPHNDRIIVDSGGESDDDTSRSHNTPPQSLQRIGSARRASLSDMMFARNSISEGRRSARAYTGSETRLRKDRIVTLQEPLRSPTHVLARLQLGRRNSSLDRKEYASDTPESNCTSGRSSLKSYLDGTIVHPDSPVLARVRTPTGKLTTNSPIMSRKEITPMRTSELAKAPPQAKNIGYFTCTENSPYMLRKSQSTTSYGHREDFGYRDRSRESCLTSVQSLHQNSPVPRRSNDVQRSASTVSVRNPQVTNLLTRRGSFNNNNNNNTVNDRTAMAAITGKFAIASDSSSEAGDKPVLKSPVPPLSSGIKLNRAFSIRRARLNCEHETTPNTTPEERRRKAQVGEIRGTQASTQSRQTPNHHRGRSAGNTVFNSKDTFKRPEPPKPRAPSMSRTDSGRISTKAPKNVNHVQHLRSNQKLTKDAHKKPGRSNSTLTSKEVEFQNWKRRKSYDPMKAAAEGKKKMDSSKKQPSIEDGSHGCESSVLRSASFHGTGGTLSLAAEWSENDNEFTDSNEYIRPPPPSSPQLGSDSDFETSSYLRTTENVVSAMSARMIVRHPPLVDSGGESDEDTSRSLHRPTHRGSLHLSRGSDTESSDEPHPPIIQSPVANLNHSKIVPSIRKTRTGSRDKKTPMSLTKPKSSPRDARGNVDTTKVVARTDSGRFSTRAPKNINVVTQSKGKDSKKSAVPSSKEVEMQNWKRRKSYDPMKAAMEGRRKVNQTKRSPNVNSSPSHVLRSQSFHGSVGLGVSDWSDEELTVSADEASLY</sequence>
<feature type="compositionally biased region" description="Basic and acidic residues" evidence="1">
    <location>
        <begin position="1"/>
        <end position="14"/>
    </location>
</feature>